<dbReference type="SUPFAM" id="SSF48371">
    <property type="entry name" value="ARM repeat"/>
    <property type="match status" value="1"/>
</dbReference>
<evidence type="ECO:0000256" key="4">
    <source>
        <dbReference type="PROSITE-ProRule" id="PRU00259"/>
    </source>
</evidence>
<dbReference type="InterPro" id="IPR001810">
    <property type="entry name" value="F-box_dom"/>
</dbReference>
<dbReference type="PANTHER" id="PTHR23316">
    <property type="entry name" value="IMPORTIN ALPHA"/>
    <property type="match status" value="1"/>
</dbReference>
<proteinExistence type="inferred from homology"/>
<dbReference type="InterPro" id="IPR011989">
    <property type="entry name" value="ARM-like"/>
</dbReference>
<dbReference type="Proteomes" id="UP000663828">
    <property type="component" value="Unassembled WGS sequence"/>
</dbReference>
<dbReference type="InterPro" id="IPR016024">
    <property type="entry name" value="ARM-type_fold"/>
</dbReference>
<organism evidence="6 7">
    <name type="scientific">Adineta ricciae</name>
    <name type="common">Rotifer</name>
    <dbReference type="NCBI Taxonomy" id="249248"/>
    <lineage>
        <taxon>Eukaryota</taxon>
        <taxon>Metazoa</taxon>
        <taxon>Spiralia</taxon>
        <taxon>Gnathifera</taxon>
        <taxon>Rotifera</taxon>
        <taxon>Eurotatoria</taxon>
        <taxon>Bdelloidea</taxon>
        <taxon>Adinetida</taxon>
        <taxon>Adinetidae</taxon>
        <taxon>Adineta</taxon>
    </lineage>
</organism>
<dbReference type="Pfam" id="PF00646">
    <property type="entry name" value="F-box"/>
    <property type="match status" value="1"/>
</dbReference>
<evidence type="ECO:0000259" key="5">
    <source>
        <dbReference type="PROSITE" id="PS50181"/>
    </source>
</evidence>
<dbReference type="AlphaFoldDB" id="A0A816H9I3"/>
<evidence type="ECO:0000256" key="1">
    <source>
        <dbReference type="ARBA" id="ARBA00010394"/>
    </source>
</evidence>
<dbReference type="SUPFAM" id="SSF81383">
    <property type="entry name" value="F-box domain"/>
    <property type="match status" value="1"/>
</dbReference>
<name>A0A816H9I3_ADIRI</name>
<keyword evidence="3" id="KW-0653">Protein transport</keyword>
<dbReference type="GO" id="GO:0015031">
    <property type="term" value="P:protein transport"/>
    <property type="evidence" value="ECO:0007669"/>
    <property type="project" value="UniProtKB-KW"/>
</dbReference>
<evidence type="ECO:0000313" key="6">
    <source>
        <dbReference type="EMBL" id="CAF1684419.1"/>
    </source>
</evidence>
<gene>
    <name evidence="6" type="ORF">XAT740_LOCUS61473</name>
</gene>
<reference evidence="6" key="1">
    <citation type="submission" date="2021-02" db="EMBL/GenBank/DDBJ databases">
        <authorList>
            <person name="Nowell W R."/>
        </authorList>
    </citation>
    <scope>NUCLEOTIDE SEQUENCE</scope>
</reference>
<accession>A0A816H9I3</accession>
<evidence type="ECO:0000256" key="2">
    <source>
        <dbReference type="ARBA" id="ARBA00022448"/>
    </source>
</evidence>
<dbReference type="PROSITE" id="PS50176">
    <property type="entry name" value="ARM_REPEAT"/>
    <property type="match status" value="1"/>
</dbReference>
<evidence type="ECO:0000256" key="3">
    <source>
        <dbReference type="ARBA" id="ARBA00022927"/>
    </source>
</evidence>
<dbReference type="PROSITE" id="PS50181">
    <property type="entry name" value="FBOX"/>
    <property type="match status" value="1"/>
</dbReference>
<dbReference type="Pfam" id="PF00514">
    <property type="entry name" value="Arm"/>
    <property type="match status" value="2"/>
</dbReference>
<keyword evidence="7" id="KW-1185">Reference proteome</keyword>
<feature type="repeat" description="ARM" evidence="4">
    <location>
        <begin position="112"/>
        <end position="154"/>
    </location>
</feature>
<sequence length="177" mass="20322">MSSFFLILPLEFTYRILDHLDDESLILSARNVCKRLNLILDTYYPYQVIRNIMIDRLFNDDENQILEALSEYQRIINQSLKKTQASHFEFTVLSLGIHAESRQLDIQIITLDVVSRLVELLTSENDKIQKKALRILLNVAGGSSKQTKYVVDAGTVPILIQLIQSPNEITQEDVDTI</sequence>
<feature type="domain" description="F-box" evidence="5">
    <location>
        <begin position="2"/>
        <end position="52"/>
    </location>
</feature>
<dbReference type="Gene3D" id="1.25.10.10">
    <property type="entry name" value="Leucine-rich Repeat Variant"/>
    <property type="match status" value="1"/>
</dbReference>
<comment type="caution">
    <text evidence="6">The sequence shown here is derived from an EMBL/GenBank/DDBJ whole genome shotgun (WGS) entry which is preliminary data.</text>
</comment>
<dbReference type="EMBL" id="CAJNOR010016187">
    <property type="protein sequence ID" value="CAF1684419.1"/>
    <property type="molecule type" value="Genomic_DNA"/>
</dbReference>
<dbReference type="InterPro" id="IPR000225">
    <property type="entry name" value="Armadillo"/>
</dbReference>
<comment type="similarity">
    <text evidence="1">Belongs to the importin alpha family.</text>
</comment>
<keyword evidence="2" id="KW-0813">Transport</keyword>
<protein>
    <recommendedName>
        <fullName evidence="5">F-box domain-containing protein</fullName>
    </recommendedName>
</protein>
<evidence type="ECO:0000313" key="7">
    <source>
        <dbReference type="Proteomes" id="UP000663828"/>
    </source>
</evidence>
<dbReference type="InterPro" id="IPR036047">
    <property type="entry name" value="F-box-like_dom_sf"/>
</dbReference>